<name>A0A0D0AXZ1_9AGAM</name>
<dbReference type="InParanoid" id="A0A0D0AXZ1"/>
<dbReference type="HOGENOM" id="CLU_2943331_0_0_1"/>
<dbReference type="AlphaFoldDB" id="A0A0D0AXZ1"/>
<evidence type="ECO:0000313" key="2">
    <source>
        <dbReference type="EMBL" id="KIK42689.1"/>
    </source>
</evidence>
<reference evidence="2 3" key="1">
    <citation type="submission" date="2014-04" db="EMBL/GenBank/DDBJ databases">
        <authorList>
            <consortium name="DOE Joint Genome Institute"/>
            <person name="Kuo A."/>
            <person name="Ruytinx J."/>
            <person name="Rineau F."/>
            <person name="Colpaert J."/>
            <person name="Kohler A."/>
            <person name="Nagy L.G."/>
            <person name="Floudas D."/>
            <person name="Copeland A."/>
            <person name="Barry K.W."/>
            <person name="Cichocki N."/>
            <person name="Veneault-Fourrey C."/>
            <person name="LaButti K."/>
            <person name="Lindquist E.A."/>
            <person name="Lipzen A."/>
            <person name="Lundell T."/>
            <person name="Morin E."/>
            <person name="Murat C."/>
            <person name="Sun H."/>
            <person name="Tunlid A."/>
            <person name="Henrissat B."/>
            <person name="Grigoriev I.V."/>
            <person name="Hibbett D.S."/>
            <person name="Martin F."/>
            <person name="Nordberg H.P."/>
            <person name="Cantor M.N."/>
            <person name="Hua S.X."/>
        </authorList>
    </citation>
    <scope>NUCLEOTIDE SEQUENCE [LARGE SCALE GENOMIC DNA]</scope>
    <source>
        <strain evidence="2 3">UH-Slu-Lm8-n1</strain>
    </source>
</reference>
<evidence type="ECO:0000313" key="3">
    <source>
        <dbReference type="Proteomes" id="UP000054485"/>
    </source>
</evidence>
<organism evidence="2 3">
    <name type="scientific">Suillus luteus UH-Slu-Lm8-n1</name>
    <dbReference type="NCBI Taxonomy" id="930992"/>
    <lineage>
        <taxon>Eukaryota</taxon>
        <taxon>Fungi</taxon>
        <taxon>Dikarya</taxon>
        <taxon>Basidiomycota</taxon>
        <taxon>Agaricomycotina</taxon>
        <taxon>Agaricomycetes</taxon>
        <taxon>Agaricomycetidae</taxon>
        <taxon>Boletales</taxon>
        <taxon>Suillineae</taxon>
        <taxon>Suillaceae</taxon>
        <taxon>Suillus</taxon>
    </lineage>
</organism>
<proteinExistence type="predicted"/>
<feature type="region of interest" description="Disordered" evidence="1">
    <location>
        <begin position="1"/>
        <end position="20"/>
    </location>
</feature>
<keyword evidence="3" id="KW-1185">Reference proteome</keyword>
<dbReference type="EMBL" id="KN835232">
    <property type="protein sequence ID" value="KIK42689.1"/>
    <property type="molecule type" value="Genomic_DNA"/>
</dbReference>
<sequence>MIIGSSSREQASSNRAMSVIGPSSTKRATYLTTQCECWKFDKRISNVLAHPNRKLPRCRR</sequence>
<protein>
    <submittedName>
        <fullName evidence="2">Uncharacterized protein</fullName>
    </submittedName>
</protein>
<accession>A0A0D0AXZ1</accession>
<reference evidence="3" key="2">
    <citation type="submission" date="2015-01" db="EMBL/GenBank/DDBJ databases">
        <title>Evolutionary Origins and Diversification of the Mycorrhizal Mutualists.</title>
        <authorList>
            <consortium name="DOE Joint Genome Institute"/>
            <consortium name="Mycorrhizal Genomics Consortium"/>
            <person name="Kohler A."/>
            <person name="Kuo A."/>
            <person name="Nagy L.G."/>
            <person name="Floudas D."/>
            <person name="Copeland A."/>
            <person name="Barry K.W."/>
            <person name="Cichocki N."/>
            <person name="Veneault-Fourrey C."/>
            <person name="LaButti K."/>
            <person name="Lindquist E.A."/>
            <person name="Lipzen A."/>
            <person name="Lundell T."/>
            <person name="Morin E."/>
            <person name="Murat C."/>
            <person name="Riley R."/>
            <person name="Ohm R."/>
            <person name="Sun H."/>
            <person name="Tunlid A."/>
            <person name="Henrissat B."/>
            <person name="Grigoriev I.V."/>
            <person name="Hibbett D.S."/>
            <person name="Martin F."/>
        </authorList>
    </citation>
    <scope>NUCLEOTIDE SEQUENCE [LARGE SCALE GENOMIC DNA]</scope>
    <source>
        <strain evidence="3">UH-Slu-Lm8-n1</strain>
    </source>
</reference>
<dbReference type="Proteomes" id="UP000054485">
    <property type="component" value="Unassembled WGS sequence"/>
</dbReference>
<evidence type="ECO:0000256" key="1">
    <source>
        <dbReference type="SAM" id="MobiDB-lite"/>
    </source>
</evidence>
<gene>
    <name evidence="2" type="ORF">CY34DRAFT_804679</name>
</gene>